<evidence type="ECO:0000256" key="1">
    <source>
        <dbReference type="ARBA" id="ARBA00022741"/>
    </source>
</evidence>
<dbReference type="InterPro" id="IPR027417">
    <property type="entry name" value="P-loop_NTPase"/>
</dbReference>
<dbReference type="OrthoDB" id="9774491at2"/>
<dbReference type="InterPro" id="IPR005654">
    <property type="entry name" value="ATPase_AFG1-like"/>
</dbReference>
<dbReference type="GO" id="GO:0051301">
    <property type="term" value="P:cell division"/>
    <property type="evidence" value="ECO:0007669"/>
    <property type="project" value="UniProtKB-KW"/>
</dbReference>
<accession>A0A4Q1JVM8</accession>
<reference evidence="3 4" key="1">
    <citation type="submission" date="2019-01" db="EMBL/GenBank/DDBJ databases">
        <title>Pseudoxanthomonas composti sp. nov., isolated from compost.</title>
        <authorList>
            <person name="Yang G."/>
        </authorList>
    </citation>
    <scope>NUCLEOTIDE SEQUENCE [LARGE SCALE GENOMIC DNA]</scope>
    <source>
        <strain evidence="3 4">GSS15</strain>
    </source>
</reference>
<keyword evidence="1" id="KW-0547">Nucleotide-binding</keyword>
<dbReference type="EMBL" id="SAWZ01000004">
    <property type="protein sequence ID" value="RXR06221.1"/>
    <property type="molecule type" value="Genomic_DNA"/>
</dbReference>
<dbReference type="GO" id="GO:0032153">
    <property type="term" value="C:cell division site"/>
    <property type="evidence" value="ECO:0007669"/>
    <property type="project" value="TreeGrafter"/>
</dbReference>
<dbReference type="PANTHER" id="PTHR12169:SF6">
    <property type="entry name" value="AFG1-LIKE ATPASE"/>
    <property type="match status" value="1"/>
</dbReference>
<dbReference type="RefSeq" id="WP_129471134.1">
    <property type="nucleotide sequence ID" value="NZ_SAWZ01000004.1"/>
</dbReference>
<proteinExistence type="predicted"/>
<dbReference type="NCBIfam" id="NF040713">
    <property type="entry name" value="ZapE"/>
    <property type="match status" value="1"/>
</dbReference>
<organism evidence="3 4">
    <name type="scientific">Pseudoxanthomonas composti</name>
    <dbReference type="NCBI Taxonomy" id="2137479"/>
    <lineage>
        <taxon>Bacteria</taxon>
        <taxon>Pseudomonadati</taxon>
        <taxon>Pseudomonadota</taxon>
        <taxon>Gammaproteobacteria</taxon>
        <taxon>Lysobacterales</taxon>
        <taxon>Lysobacteraceae</taxon>
        <taxon>Pseudoxanthomonas</taxon>
    </lineage>
</organism>
<evidence type="ECO:0000256" key="2">
    <source>
        <dbReference type="ARBA" id="ARBA00022840"/>
    </source>
</evidence>
<gene>
    <name evidence="3" type="ORF">EPA99_10145</name>
</gene>
<dbReference type="PANTHER" id="PTHR12169">
    <property type="entry name" value="ATPASE N2B"/>
    <property type="match status" value="1"/>
</dbReference>
<comment type="caution">
    <text evidence="3">The sequence shown here is derived from an EMBL/GenBank/DDBJ whole genome shotgun (WGS) entry which is preliminary data.</text>
</comment>
<evidence type="ECO:0000313" key="4">
    <source>
        <dbReference type="Proteomes" id="UP000289784"/>
    </source>
</evidence>
<evidence type="ECO:0000313" key="3">
    <source>
        <dbReference type="EMBL" id="RXR06221.1"/>
    </source>
</evidence>
<keyword evidence="3" id="KW-0132">Cell division</keyword>
<protein>
    <submittedName>
        <fullName evidence="3">Cell division protein ZapE</fullName>
    </submittedName>
</protein>
<keyword evidence="2" id="KW-0067">ATP-binding</keyword>
<keyword evidence="3" id="KW-0131">Cell cycle</keyword>
<dbReference type="SUPFAM" id="SSF52540">
    <property type="entry name" value="P-loop containing nucleoside triphosphate hydrolases"/>
    <property type="match status" value="1"/>
</dbReference>
<dbReference type="FunFam" id="3.40.50.300:FF:001254">
    <property type="entry name" value="Cell division protein ZapE"/>
    <property type="match status" value="1"/>
</dbReference>
<dbReference type="Gene3D" id="3.40.50.300">
    <property type="entry name" value="P-loop containing nucleotide triphosphate hydrolases"/>
    <property type="match status" value="1"/>
</dbReference>
<sequence length="360" mass="40850">MLPSQAYQAGVARGDWRDDVAQHAALAELDRIYTGLMDGDQDGWLDRLSSFWKKPEAVQGLYFWGGVGRGKTFLVDLFYDNLPIAQKSRTHFHRFMRSVHERLREHAGQSDPLAKIAQEWRSNLRVLVLDEFFVTDIGDAMLLARLLQRLFAEGVTLVTTSNTAPENLYKDGLQREGFLPAIALLQKYCRILYAEGTEDYRLRALTHSPVYRAPLDGESDSWLAQRWQQLTGSQAQAAQIEIDGRKLAMRGRDSNVGWFDFAVLCEGPRSTTDYIEIAREFGTVLVGGIPTFDKLNEDAARRFVNFIDEVYDRHVKLVCTADAAPVSLYSGQRLQGAFERTASRLIEMQSAEFLARAHRH</sequence>
<dbReference type="GO" id="GO:0016887">
    <property type="term" value="F:ATP hydrolysis activity"/>
    <property type="evidence" value="ECO:0007669"/>
    <property type="project" value="InterPro"/>
</dbReference>
<name>A0A4Q1JVM8_9GAMM</name>
<dbReference type="Proteomes" id="UP000289784">
    <property type="component" value="Unassembled WGS sequence"/>
</dbReference>
<dbReference type="GO" id="GO:0005524">
    <property type="term" value="F:ATP binding"/>
    <property type="evidence" value="ECO:0007669"/>
    <property type="project" value="UniProtKB-KW"/>
</dbReference>
<dbReference type="Pfam" id="PF03969">
    <property type="entry name" value="AFG1_ATPase"/>
    <property type="match status" value="1"/>
</dbReference>
<dbReference type="GO" id="GO:0005737">
    <property type="term" value="C:cytoplasm"/>
    <property type="evidence" value="ECO:0007669"/>
    <property type="project" value="TreeGrafter"/>
</dbReference>
<dbReference type="AlphaFoldDB" id="A0A4Q1JVM8"/>
<keyword evidence="4" id="KW-1185">Reference proteome</keyword>